<name>A0A969PP06_9BACI</name>
<dbReference type="CDD" id="cd04665">
    <property type="entry name" value="NUDIX_RppH"/>
    <property type="match status" value="1"/>
</dbReference>
<dbReference type="Proteomes" id="UP000752012">
    <property type="component" value="Unassembled WGS sequence"/>
</dbReference>
<dbReference type="InterPro" id="IPR000086">
    <property type="entry name" value="NUDIX_hydrolase_dom"/>
</dbReference>
<evidence type="ECO:0000256" key="5">
    <source>
        <dbReference type="ARBA" id="ARBA00022842"/>
    </source>
</evidence>
<dbReference type="InterPro" id="IPR020084">
    <property type="entry name" value="NUDIX_hydrolase_CS"/>
</dbReference>
<feature type="domain" description="Nudix hydrolase" evidence="7">
    <location>
        <begin position="8"/>
        <end position="147"/>
    </location>
</feature>
<dbReference type="EMBL" id="JAATHJ010000005">
    <property type="protein sequence ID" value="NJP36915.1"/>
    <property type="molecule type" value="Genomic_DNA"/>
</dbReference>
<dbReference type="PROSITE" id="PS51462">
    <property type="entry name" value="NUDIX"/>
    <property type="match status" value="1"/>
</dbReference>
<dbReference type="PRINTS" id="PR00502">
    <property type="entry name" value="NUDIXFAMILY"/>
</dbReference>
<dbReference type="PANTHER" id="PTHR43758">
    <property type="entry name" value="7,8-DIHYDRO-8-OXOGUANINE TRIPHOSPHATASE"/>
    <property type="match status" value="1"/>
</dbReference>
<keyword evidence="4 6" id="KW-0378">Hydrolase</keyword>
<evidence type="ECO:0000256" key="6">
    <source>
        <dbReference type="RuleBase" id="RU003476"/>
    </source>
</evidence>
<dbReference type="SUPFAM" id="SSF55811">
    <property type="entry name" value="Nudix"/>
    <property type="match status" value="1"/>
</dbReference>
<dbReference type="GO" id="GO:0005737">
    <property type="term" value="C:cytoplasm"/>
    <property type="evidence" value="ECO:0007669"/>
    <property type="project" value="TreeGrafter"/>
</dbReference>
<organism evidence="8 9">
    <name type="scientific">Alkalicoccus luteus</name>
    <dbReference type="NCBI Taxonomy" id="1237094"/>
    <lineage>
        <taxon>Bacteria</taxon>
        <taxon>Bacillati</taxon>
        <taxon>Bacillota</taxon>
        <taxon>Bacilli</taxon>
        <taxon>Bacillales</taxon>
        <taxon>Bacillaceae</taxon>
        <taxon>Alkalicoccus</taxon>
    </lineage>
</organism>
<dbReference type="Gene3D" id="3.90.79.10">
    <property type="entry name" value="Nucleoside Triphosphate Pyrophosphohydrolase"/>
    <property type="match status" value="1"/>
</dbReference>
<dbReference type="InterPro" id="IPR015797">
    <property type="entry name" value="NUDIX_hydrolase-like_dom_sf"/>
</dbReference>
<comment type="similarity">
    <text evidence="2 6">Belongs to the Nudix hydrolase family.</text>
</comment>
<dbReference type="Pfam" id="PF00293">
    <property type="entry name" value="NUDIX"/>
    <property type="match status" value="1"/>
</dbReference>
<dbReference type="AlphaFoldDB" id="A0A969PP06"/>
<dbReference type="InterPro" id="IPR020476">
    <property type="entry name" value="Nudix_hydrolase"/>
</dbReference>
<evidence type="ECO:0000259" key="7">
    <source>
        <dbReference type="PROSITE" id="PS51462"/>
    </source>
</evidence>
<keyword evidence="9" id="KW-1185">Reference proteome</keyword>
<accession>A0A969PP06</accession>
<dbReference type="GO" id="GO:0046872">
    <property type="term" value="F:metal ion binding"/>
    <property type="evidence" value="ECO:0007669"/>
    <property type="project" value="UniProtKB-KW"/>
</dbReference>
<protein>
    <submittedName>
        <fullName evidence="8">Nucleoside triphosphatase YtkD</fullName>
    </submittedName>
</protein>
<comment type="caution">
    <text evidence="8">The sequence shown here is derived from an EMBL/GenBank/DDBJ whole genome shotgun (WGS) entry which is preliminary data.</text>
</comment>
<dbReference type="RefSeq" id="WP_168005211.1">
    <property type="nucleotide sequence ID" value="NZ_JAATHJ010000005.1"/>
</dbReference>
<evidence type="ECO:0000256" key="4">
    <source>
        <dbReference type="ARBA" id="ARBA00022801"/>
    </source>
</evidence>
<keyword evidence="5" id="KW-0460">Magnesium</keyword>
<evidence type="ECO:0000256" key="2">
    <source>
        <dbReference type="ARBA" id="ARBA00005582"/>
    </source>
</evidence>
<keyword evidence="3" id="KW-0479">Metal-binding</keyword>
<evidence type="ECO:0000256" key="3">
    <source>
        <dbReference type="ARBA" id="ARBA00022723"/>
    </source>
</evidence>
<dbReference type="NCBIfam" id="TIGR02705">
    <property type="entry name" value="nudix_YtkD"/>
    <property type="match status" value="1"/>
</dbReference>
<dbReference type="InterPro" id="IPR014078">
    <property type="entry name" value="Nudix_YtkD"/>
</dbReference>
<evidence type="ECO:0000313" key="9">
    <source>
        <dbReference type="Proteomes" id="UP000752012"/>
    </source>
</evidence>
<proteinExistence type="inferred from homology"/>
<dbReference type="PANTHER" id="PTHR43758:SF8">
    <property type="entry name" value="8-OXO-DGTP DIPHOSPHATASE YTKD-RELATED"/>
    <property type="match status" value="1"/>
</dbReference>
<evidence type="ECO:0000313" key="8">
    <source>
        <dbReference type="EMBL" id="NJP36915.1"/>
    </source>
</evidence>
<sequence length="163" mass="18971">MSEHVFKDFYRNTVTYSTEKDPFSNDPKHVWVVCRYRESWLLTRHPSRGIEFPGGKVEKGESADEAAVREVHEETGGHVSTLYYVGQYMVEGRAETVIKNVYFAEVDRLEKKDSYFETEGPLLLERLPHQPKKKKNYSFIMKDDVLPLSMKEIEARFLNTASS</sequence>
<gene>
    <name evidence="8" type="primary">ytkD</name>
    <name evidence="8" type="ORF">HCN83_04870</name>
</gene>
<dbReference type="GO" id="GO:0016818">
    <property type="term" value="F:hydrolase activity, acting on acid anhydrides, in phosphorus-containing anhydrides"/>
    <property type="evidence" value="ECO:0007669"/>
    <property type="project" value="TreeGrafter"/>
</dbReference>
<comment type="cofactor">
    <cofactor evidence="1">
        <name>Mg(2+)</name>
        <dbReference type="ChEBI" id="CHEBI:18420"/>
    </cofactor>
</comment>
<dbReference type="PROSITE" id="PS00893">
    <property type="entry name" value="NUDIX_BOX"/>
    <property type="match status" value="1"/>
</dbReference>
<evidence type="ECO:0000256" key="1">
    <source>
        <dbReference type="ARBA" id="ARBA00001946"/>
    </source>
</evidence>
<reference evidence="8 9" key="1">
    <citation type="submission" date="2020-03" db="EMBL/GenBank/DDBJ databases">
        <title>Assessment of the enzymatic potential of alkaline-tolerant lipase obtained from Bacillus luteus H11 (technogenic soil) for the bioremediation of saline soils contaminated with petroleum substances.</title>
        <authorList>
            <person name="Kalwasinska A."/>
        </authorList>
    </citation>
    <scope>NUCLEOTIDE SEQUENCE [LARGE SCALE GENOMIC DNA]</scope>
    <source>
        <strain evidence="8 9">H11</strain>
    </source>
</reference>